<accession>A0A387FJ72</accession>
<dbReference type="KEGG" id="rjg:CCGE525_09035"/>
<protein>
    <submittedName>
        <fullName evidence="2">Uncharacterized protein</fullName>
    </submittedName>
</protein>
<dbReference type="AlphaFoldDB" id="A0A387FJ72"/>
<evidence type="ECO:0000256" key="1">
    <source>
        <dbReference type="SAM" id="SignalP"/>
    </source>
</evidence>
<reference evidence="2 3" key="1">
    <citation type="submission" date="2018-10" db="EMBL/GenBank/DDBJ databases">
        <title>Rhizobium etli, R. leguminosarum and a new Rhizobium genospecies from Phaseolus dumosus.</title>
        <authorList>
            <person name="Ramirez-Puebla S.T."/>
            <person name="Rogel-Hernandez M.A."/>
            <person name="Guerrero G."/>
            <person name="Ormeno-Orrillo E."/>
            <person name="Martinez-Romero J.C."/>
            <person name="Negrete-Yankelevich S."/>
            <person name="Martinez-Romero E."/>
        </authorList>
    </citation>
    <scope>NUCLEOTIDE SEQUENCE [LARGE SCALE GENOMIC DNA]</scope>
    <source>
        <strain evidence="2 3">CCGE525</strain>
    </source>
</reference>
<keyword evidence="3" id="KW-1185">Reference proteome</keyword>
<proteinExistence type="predicted"/>
<gene>
    <name evidence="2" type="ORF">CCGE525_09035</name>
</gene>
<name>A0A387FJ72_9HYPH</name>
<dbReference type="EMBL" id="CP032694">
    <property type="protein sequence ID" value="AYG58928.1"/>
    <property type="molecule type" value="Genomic_DNA"/>
</dbReference>
<dbReference type="RefSeq" id="WP_120703965.1">
    <property type="nucleotide sequence ID" value="NZ_CP032694.1"/>
</dbReference>
<organism evidence="2 3">
    <name type="scientific">Rhizobium jaguaris</name>
    <dbReference type="NCBI Taxonomy" id="1312183"/>
    <lineage>
        <taxon>Bacteria</taxon>
        <taxon>Pseudomonadati</taxon>
        <taxon>Pseudomonadota</taxon>
        <taxon>Alphaproteobacteria</taxon>
        <taxon>Hyphomicrobiales</taxon>
        <taxon>Rhizobiaceae</taxon>
        <taxon>Rhizobium/Agrobacterium group</taxon>
        <taxon>Rhizobium</taxon>
    </lineage>
</organism>
<evidence type="ECO:0000313" key="3">
    <source>
        <dbReference type="Proteomes" id="UP000282195"/>
    </source>
</evidence>
<dbReference type="OrthoDB" id="424374at2"/>
<evidence type="ECO:0000313" key="2">
    <source>
        <dbReference type="EMBL" id="AYG58928.1"/>
    </source>
</evidence>
<dbReference type="Proteomes" id="UP000282195">
    <property type="component" value="Chromosome"/>
</dbReference>
<feature type="signal peptide" evidence="1">
    <location>
        <begin position="1"/>
        <end position="25"/>
    </location>
</feature>
<keyword evidence="1" id="KW-0732">Signal</keyword>
<feature type="chain" id="PRO_5017437862" evidence="1">
    <location>
        <begin position="26"/>
        <end position="220"/>
    </location>
</feature>
<sequence length="220" mass="23097">MTFRKIAFAVAALAGLAFYAGATQAQDAISDPAMKTIGTSSTQKTELVPSLIVMNSDGATLKGDTLTLTSVSNNSILFADRPVRSAGHALTTHLLEEWAQGGSFEKDPPNATVSVLNKDASGVEDAVVVLKEPKLEGQNLTFKVEVLEGNLAKADGPASIFIDIIGMPRTPLSFAGVARRTAYRGAWYAGAAAGAAAAYGRPVYGYGRPVCGYYPYPPCY</sequence>